<dbReference type="Proteomes" id="UP001464555">
    <property type="component" value="Unassembled WGS sequence"/>
</dbReference>
<gene>
    <name evidence="1" type="ORF">AAEO56_01925</name>
</gene>
<protein>
    <submittedName>
        <fullName evidence="1">Uncharacterized protein</fullName>
    </submittedName>
</protein>
<comment type="caution">
    <text evidence="1">The sequence shown here is derived from an EMBL/GenBank/DDBJ whole genome shotgun (WGS) entry which is preliminary data.</text>
</comment>
<dbReference type="EMBL" id="JBBYHR010000001">
    <property type="protein sequence ID" value="MEL1243007.1"/>
    <property type="molecule type" value="Genomic_DNA"/>
</dbReference>
<organism evidence="1 2">
    <name type="scientific">Flavobacterium arundinis</name>
    <dbReference type="NCBI Taxonomy" id="3139143"/>
    <lineage>
        <taxon>Bacteria</taxon>
        <taxon>Pseudomonadati</taxon>
        <taxon>Bacteroidota</taxon>
        <taxon>Flavobacteriia</taxon>
        <taxon>Flavobacteriales</taxon>
        <taxon>Flavobacteriaceae</taxon>
        <taxon>Flavobacterium</taxon>
    </lineage>
</organism>
<sequence>MRFFTPQAAFRMTKIPNTKQAFPFNPDSSDILRRHGADKANGGTMIVKMP</sequence>
<proteinExistence type="predicted"/>
<evidence type="ECO:0000313" key="2">
    <source>
        <dbReference type="Proteomes" id="UP001464555"/>
    </source>
</evidence>
<reference evidence="1 2" key="1">
    <citation type="submission" date="2024-04" db="EMBL/GenBank/DDBJ databases">
        <title>Flavobacterium sp. DGU11 16S ribosomal RNA gene Genome sequencing and assembly.</title>
        <authorList>
            <person name="Park S."/>
        </authorList>
    </citation>
    <scope>NUCLEOTIDE SEQUENCE [LARGE SCALE GENOMIC DNA]</scope>
    <source>
        <strain evidence="1 2">DGU11</strain>
    </source>
</reference>
<name>A0ABU9HTX8_9FLAO</name>
<accession>A0ABU9HTX8</accession>
<keyword evidence="2" id="KW-1185">Reference proteome</keyword>
<dbReference type="RefSeq" id="WP_341695325.1">
    <property type="nucleotide sequence ID" value="NZ_JBBYHR010000001.1"/>
</dbReference>
<evidence type="ECO:0000313" key="1">
    <source>
        <dbReference type="EMBL" id="MEL1243007.1"/>
    </source>
</evidence>